<dbReference type="KEGG" id="ark:D6B99_15880"/>
<sequence>MLNEVVKSSIEHNLYELTHKFVYLVSVDIYGKEMSIALVKDGVAHYSAWKPDSNVNVINATAFIVDKQGHCITSDYAVEPWNNEYDQATLKTAFSEQLGVPKEAITVGGMSESIQLKNKETSDTGIIVLRKNISKLGVGWVVLKRFSKDISDSELIKTIPDLSQNSSISILPHAEIYTYSFSSSGEALPVEKSVTVVNNTNHIIQFEATKKALPEGTPFFDPKGNILGIYTNSNKKSLDNISSFSLISIHY</sequence>
<name>A0A386HU59_9BACT</name>
<organism evidence="1 2">
    <name type="scientific">Arachidicoccus soli</name>
    <dbReference type="NCBI Taxonomy" id="2341117"/>
    <lineage>
        <taxon>Bacteria</taxon>
        <taxon>Pseudomonadati</taxon>
        <taxon>Bacteroidota</taxon>
        <taxon>Chitinophagia</taxon>
        <taxon>Chitinophagales</taxon>
        <taxon>Chitinophagaceae</taxon>
        <taxon>Arachidicoccus</taxon>
    </lineage>
</organism>
<keyword evidence="2" id="KW-1185">Reference proteome</keyword>
<accession>A0A386HU59</accession>
<dbReference type="Proteomes" id="UP000266118">
    <property type="component" value="Chromosome"/>
</dbReference>
<evidence type="ECO:0000313" key="1">
    <source>
        <dbReference type="EMBL" id="AYD48960.1"/>
    </source>
</evidence>
<gene>
    <name evidence="1" type="ORF">D6B99_15880</name>
</gene>
<evidence type="ECO:0008006" key="3">
    <source>
        <dbReference type="Google" id="ProtNLM"/>
    </source>
</evidence>
<protein>
    <recommendedName>
        <fullName evidence="3">Serine protease</fullName>
    </recommendedName>
</protein>
<proteinExistence type="predicted"/>
<evidence type="ECO:0000313" key="2">
    <source>
        <dbReference type="Proteomes" id="UP000266118"/>
    </source>
</evidence>
<dbReference type="EMBL" id="CP032489">
    <property type="protein sequence ID" value="AYD48960.1"/>
    <property type="molecule type" value="Genomic_DNA"/>
</dbReference>
<dbReference type="AlphaFoldDB" id="A0A386HU59"/>
<reference evidence="1 2" key="1">
    <citation type="submission" date="2018-09" db="EMBL/GenBank/DDBJ databases">
        <title>Arachidicoccus sp. nov., a bacterium isolated from soil.</title>
        <authorList>
            <person name="Weon H.-Y."/>
            <person name="Kwon S.-W."/>
            <person name="Lee S.A."/>
        </authorList>
    </citation>
    <scope>NUCLEOTIDE SEQUENCE [LARGE SCALE GENOMIC DNA]</scope>
    <source>
        <strain evidence="1 2">KIS59-12</strain>
    </source>
</reference>